<evidence type="ECO:0000256" key="1">
    <source>
        <dbReference type="ARBA" id="ARBA00000085"/>
    </source>
</evidence>
<organism evidence="11 12">
    <name type="scientific">Streptomyces chiangmaiensis</name>
    <dbReference type="NCBI Taxonomy" id="766497"/>
    <lineage>
        <taxon>Bacteria</taxon>
        <taxon>Bacillati</taxon>
        <taxon>Actinomycetota</taxon>
        <taxon>Actinomycetes</taxon>
        <taxon>Kitasatosporales</taxon>
        <taxon>Streptomycetaceae</taxon>
        <taxon>Streptomyces</taxon>
    </lineage>
</organism>
<dbReference type="GO" id="GO:0016301">
    <property type="term" value="F:kinase activity"/>
    <property type="evidence" value="ECO:0007669"/>
    <property type="project" value="UniProtKB-KW"/>
</dbReference>
<dbReference type="Pfam" id="PF02518">
    <property type="entry name" value="HATPase_c"/>
    <property type="match status" value="1"/>
</dbReference>
<feature type="transmembrane region" description="Helical" evidence="9">
    <location>
        <begin position="137"/>
        <end position="155"/>
    </location>
</feature>
<reference evidence="11" key="1">
    <citation type="submission" date="2024-01" db="EMBL/GenBank/DDBJ databases">
        <title>First draft genome sequence data of TA4-1, the type strain of Gram-positive actinobacterium Streptomyces chiangmaiensis.</title>
        <authorList>
            <person name="Yasawong M."/>
            <person name="Nantapong N."/>
        </authorList>
    </citation>
    <scope>NUCLEOTIDE SEQUENCE</scope>
    <source>
        <strain evidence="11">TA4-1</strain>
    </source>
</reference>
<keyword evidence="5" id="KW-0547">Nucleotide-binding</keyword>
<dbReference type="SMART" id="SM00387">
    <property type="entry name" value="HATPase_c"/>
    <property type="match status" value="1"/>
</dbReference>
<feature type="domain" description="Histidine kinase/HSP90-like ATPase" evidence="10">
    <location>
        <begin position="323"/>
        <end position="419"/>
    </location>
</feature>
<keyword evidence="3" id="KW-0597">Phosphoprotein</keyword>
<keyword evidence="6 11" id="KW-0418">Kinase</keyword>
<dbReference type="PANTHER" id="PTHR24421:SF10">
    <property type="entry name" value="NITRATE_NITRITE SENSOR PROTEIN NARQ"/>
    <property type="match status" value="1"/>
</dbReference>
<keyword evidence="12" id="KW-1185">Reference proteome</keyword>
<evidence type="ECO:0000259" key="10">
    <source>
        <dbReference type="SMART" id="SM00387"/>
    </source>
</evidence>
<feature type="transmembrane region" description="Helical" evidence="9">
    <location>
        <begin position="109"/>
        <end position="130"/>
    </location>
</feature>
<keyword evidence="9" id="KW-1133">Transmembrane helix</keyword>
<evidence type="ECO:0000256" key="4">
    <source>
        <dbReference type="ARBA" id="ARBA00022679"/>
    </source>
</evidence>
<evidence type="ECO:0000256" key="8">
    <source>
        <dbReference type="ARBA" id="ARBA00023012"/>
    </source>
</evidence>
<accession>A0ABU7FQ65</accession>
<comment type="catalytic activity">
    <reaction evidence="1">
        <text>ATP + protein L-histidine = ADP + protein N-phospho-L-histidine.</text>
        <dbReference type="EC" id="2.7.13.3"/>
    </reaction>
</comment>
<gene>
    <name evidence="11" type="ORF">VXC91_29515</name>
</gene>
<keyword evidence="4" id="KW-0808">Transferase</keyword>
<name>A0ABU7FQ65_9ACTN</name>
<dbReference type="PANTHER" id="PTHR24421">
    <property type="entry name" value="NITRATE/NITRITE SENSOR PROTEIN NARX-RELATED"/>
    <property type="match status" value="1"/>
</dbReference>
<dbReference type="InterPro" id="IPR036890">
    <property type="entry name" value="HATPase_C_sf"/>
</dbReference>
<dbReference type="SUPFAM" id="SSF55874">
    <property type="entry name" value="ATPase domain of HSP90 chaperone/DNA topoisomerase II/histidine kinase"/>
    <property type="match status" value="1"/>
</dbReference>
<dbReference type="EC" id="2.7.13.3" evidence="2"/>
<comment type="caution">
    <text evidence="11">The sequence shown here is derived from an EMBL/GenBank/DDBJ whole genome shotgun (WGS) entry which is preliminary data.</text>
</comment>
<evidence type="ECO:0000313" key="12">
    <source>
        <dbReference type="Proteomes" id="UP001333996"/>
    </source>
</evidence>
<sequence length="427" mass="44518">MGAVIGRRFTLAHEARGHGHIDALARRRVPPAVVDFLLAPLLAVAALAEAAHPAHPTGRGLDAVGIALALMVGAPFAVHRRWPSATLWAVGAAAAALQARHSIPGPVTGGGATIGMVLLAVGVAVFLTTVRYGRCPTYRLLVVTALVAGATEVLIAPTDGIGSVLVVDVLVVAAWALGCLVRARRAIAAEALEHAAAVKREQVALARTAVVEERARIARELHDIVAHHVSLMIVQAIAADRVQSTDPAKTHEMHAAIEATGRATVAELRRLLELLRTEEDEAVAGRSPQPALADIPRLLDSLREAGLRVESTHTGTGRPLPAGTELTAYRVVQEALTNTLKHAGHTHAAVTFDWQPHCLTLTVRDDGPLVPAAARPVPPGGGHGLVGMHERVAAVGGSLHTGSLAHGGFLVRADLPLTPSDNETAYS</sequence>
<dbReference type="InterPro" id="IPR011712">
    <property type="entry name" value="Sig_transdc_His_kin_sub3_dim/P"/>
</dbReference>
<keyword evidence="9" id="KW-0472">Membrane</keyword>
<dbReference type="Gene3D" id="3.30.565.10">
    <property type="entry name" value="Histidine kinase-like ATPase, C-terminal domain"/>
    <property type="match status" value="1"/>
</dbReference>
<proteinExistence type="predicted"/>
<dbReference type="Gene3D" id="1.20.5.1930">
    <property type="match status" value="1"/>
</dbReference>
<evidence type="ECO:0000256" key="3">
    <source>
        <dbReference type="ARBA" id="ARBA00022553"/>
    </source>
</evidence>
<evidence type="ECO:0000256" key="2">
    <source>
        <dbReference type="ARBA" id="ARBA00012438"/>
    </source>
</evidence>
<evidence type="ECO:0000256" key="9">
    <source>
        <dbReference type="SAM" id="Phobius"/>
    </source>
</evidence>
<dbReference type="RefSeq" id="WP_329510402.1">
    <property type="nucleotide sequence ID" value="NZ_BAAAYZ010000271.1"/>
</dbReference>
<keyword evidence="7" id="KW-0067">ATP-binding</keyword>
<dbReference type="EMBL" id="JAYWVC010000133">
    <property type="protein sequence ID" value="MED7825998.1"/>
    <property type="molecule type" value="Genomic_DNA"/>
</dbReference>
<dbReference type="InterPro" id="IPR003594">
    <property type="entry name" value="HATPase_dom"/>
</dbReference>
<protein>
    <recommendedName>
        <fullName evidence="2">histidine kinase</fullName>
        <ecNumber evidence="2">2.7.13.3</ecNumber>
    </recommendedName>
</protein>
<dbReference type="CDD" id="cd16917">
    <property type="entry name" value="HATPase_UhpB-NarQ-NarX-like"/>
    <property type="match status" value="1"/>
</dbReference>
<dbReference type="InterPro" id="IPR050482">
    <property type="entry name" value="Sensor_HK_TwoCompSys"/>
</dbReference>
<evidence type="ECO:0000313" key="11">
    <source>
        <dbReference type="EMBL" id="MED7825998.1"/>
    </source>
</evidence>
<evidence type="ECO:0000256" key="5">
    <source>
        <dbReference type="ARBA" id="ARBA00022741"/>
    </source>
</evidence>
<evidence type="ECO:0000256" key="6">
    <source>
        <dbReference type="ARBA" id="ARBA00022777"/>
    </source>
</evidence>
<evidence type="ECO:0000256" key="7">
    <source>
        <dbReference type="ARBA" id="ARBA00022840"/>
    </source>
</evidence>
<feature type="transmembrane region" description="Helical" evidence="9">
    <location>
        <begin position="161"/>
        <end position="181"/>
    </location>
</feature>
<keyword evidence="9" id="KW-0812">Transmembrane</keyword>
<keyword evidence="8" id="KW-0902">Two-component regulatory system</keyword>
<dbReference type="Pfam" id="PF07730">
    <property type="entry name" value="HisKA_3"/>
    <property type="match status" value="1"/>
</dbReference>
<dbReference type="Proteomes" id="UP001333996">
    <property type="component" value="Unassembled WGS sequence"/>
</dbReference>